<comment type="caution">
    <text evidence="1">The sequence shown here is derived from an EMBL/GenBank/DDBJ whole genome shotgun (WGS) entry which is preliminary data.</text>
</comment>
<keyword evidence="2" id="KW-1185">Reference proteome</keyword>
<accession>A0A845HMA6</accession>
<organism evidence="1 2">
    <name type="scientific">Duganella vulcania</name>
    <dbReference type="NCBI Taxonomy" id="2692166"/>
    <lineage>
        <taxon>Bacteria</taxon>
        <taxon>Pseudomonadati</taxon>
        <taxon>Pseudomonadota</taxon>
        <taxon>Betaproteobacteria</taxon>
        <taxon>Burkholderiales</taxon>
        <taxon>Oxalobacteraceae</taxon>
        <taxon>Telluria group</taxon>
        <taxon>Duganella</taxon>
    </lineage>
</organism>
<proteinExistence type="predicted"/>
<dbReference type="Proteomes" id="UP000484875">
    <property type="component" value="Unassembled WGS sequence"/>
</dbReference>
<gene>
    <name evidence="1" type="ORF">GTP81_18000</name>
</gene>
<sequence length="676" mass="76207">MVITTKSPGFDDIRSPFSADAFEDMCVHIYSNLYHSIGAWRYGRNGQRQGGKDIILHDFCHGPQERRQGMVVIQCKNVSSSDLKFESIKDDILDAAKSALPGRIYEGTYLFVVATTARNNAQLHDAIKKFTENEDLPFNVELHAWDKLCSLIYSDARLRDLYTTPIGGAVPHEFSLQVERTTKTLAQAIQQGRLADAYAEDCRRKNPNYVPAYGTRVSQPPPDIWKRSPPLRRVLIDLYSQAGDAQQLVELRLYEFNLGGMRDAGSCLAYLLSERISQNLRSPHRPLLFKGDAPGYAGLLESMSDVIMSAQGSPDQLACLAMLLIMETDIETLHNGALQMMRELIDRSKNTPWHWAARVAYSAVRYYHVLRRGWTDATRRFAVGDKIGYAQRLGPHDPRLDQPFDGEQAKSIKLLSFNPQDPRSSGGFGAYFLVKSLISCCTNETHEFHFPLLQKQCRIYCADNYRTNESIFSPNHNASFHTRRVASMETLGQLIANKQIRKTMERFALGTTEYAFERLLGYRAVVRAESKLFECTQSDKAELVEELDWLIAHCRIGHPNQLSERQLTILSVYDNPPSRILQAPQTSALRPAGFTLSPHALAHRAAFISGWPSHDERSESLEQQYRERENDFNLSCLLALHISTPLLLIRYGSMVHASSMGIGAEGPGDNDNGLNT</sequence>
<reference evidence="1 2" key="1">
    <citation type="submission" date="2019-12" db="EMBL/GenBank/DDBJ databases">
        <title>Novel species isolated from a subtropical stream in China.</title>
        <authorList>
            <person name="Lu H."/>
        </authorList>
    </citation>
    <scope>NUCLEOTIDE SEQUENCE [LARGE SCALE GENOMIC DNA]</scope>
    <source>
        <strain evidence="1 2">FT107W</strain>
    </source>
</reference>
<dbReference type="RefSeq" id="WP_161091182.1">
    <property type="nucleotide sequence ID" value="NZ_WWCV01000033.1"/>
</dbReference>
<name>A0A845HMA6_9BURK</name>
<evidence type="ECO:0000313" key="2">
    <source>
        <dbReference type="Proteomes" id="UP000484875"/>
    </source>
</evidence>
<evidence type="ECO:0008006" key="3">
    <source>
        <dbReference type="Google" id="ProtNLM"/>
    </source>
</evidence>
<evidence type="ECO:0000313" key="1">
    <source>
        <dbReference type="EMBL" id="MYN18645.1"/>
    </source>
</evidence>
<dbReference type="EMBL" id="WWCV01000033">
    <property type="protein sequence ID" value="MYN18645.1"/>
    <property type="molecule type" value="Genomic_DNA"/>
</dbReference>
<dbReference type="AlphaFoldDB" id="A0A845HMA6"/>
<protein>
    <recommendedName>
        <fullName evidence="3">Restriction endonuclease type IV Mrr domain-containing protein</fullName>
    </recommendedName>
</protein>